<evidence type="ECO:0000256" key="1">
    <source>
        <dbReference type="ARBA" id="ARBA00023015"/>
    </source>
</evidence>
<dbReference type="InterPro" id="IPR025610">
    <property type="entry name" value="MYC/MYB_N"/>
</dbReference>
<dbReference type="PANTHER" id="PTHR46196">
    <property type="entry name" value="TRANSCRIPTION FACTOR BHLH155-LIKE ISOFORM X1-RELATED"/>
    <property type="match status" value="1"/>
</dbReference>
<gene>
    <name evidence="4" type="ORF">HPP92_003975</name>
</gene>
<dbReference type="EMBL" id="JADCNM010000001">
    <property type="protein sequence ID" value="KAG0503903.1"/>
    <property type="molecule type" value="Genomic_DNA"/>
</dbReference>
<protein>
    <recommendedName>
        <fullName evidence="3">Transcription factor MYC/MYB N-terminal domain-containing protein</fullName>
    </recommendedName>
</protein>
<reference evidence="4 5" key="1">
    <citation type="journal article" date="2020" name="Nat. Food">
        <title>A phased Vanilla planifolia genome enables genetic improvement of flavour and production.</title>
        <authorList>
            <person name="Hasing T."/>
            <person name="Tang H."/>
            <person name="Brym M."/>
            <person name="Khazi F."/>
            <person name="Huang T."/>
            <person name="Chambers A.H."/>
        </authorList>
    </citation>
    <scope>NUCLEOTIDE SEQUENCE [LARGE SCALE GENOMIC DNA]</scope>
    <source>
        <tissue evidence="4">Leaf</tissue>
    </source>
</reference>
<name>A0A835VP11_VANPL</name>
<evidence type="ECO:0000313" key="4">
    <source>
        <dbReference type="EMBL" id="KAG0503903.1"/>
    </source>
</evidence>
<dbReference type="GO" id="GO:0003700">
    <property type="term" value="F:DNA-binding transcription factor activity"/>
    <property type="evidence" value="ECO:0007669"/>
    <property type="project" value="InterPro"/>
</dbReference>
<comment type="caution">
    <text evidence="4">The sequence shown here is derived from an EMBL/GenBank/DDBJ whole genome shotgun (WGS) entry which is preliminary data.</text>
</comment>
<dbReference type="AlphaFoldDB" id="A0A835VP11"/>
<dbReference type="Pfam" id="PF14215">
    <property type="entry name" value="bHLH-MYC_N"/>
    <property type="match status" value="1"/>
</dbReference>
<accession>A0A835VP11</accession>
<evidence type="ECO:0000256" key="2">
    <source>
        <dbReference type="ARBA" id="ARBA00023163"/>
    </source>
</evidence>
<feature type="domain" description="Transcription factor MYC/MYB N-terminal" evidence="3">
    <location>
        <begin position="5"/>
        <end position="150"/>
    </location>
</feature>
<dbReference type="OrthoDB" id="681133at2759"/>
<sequence>MVFELREALRRLCVEIGWSYAVFWRLIDSPGPKHLVWHDGYWCGKPQLSGLNDAVAHGNSFAVLQAQGEGSIDELVNKTMVPQVHVLGDGMVGVAAVSGNYQWILRELYGDQETMAEDLAFLNNQFSAGIQTIVVIPVPPHGAIQLGSTKRWNGNGFAQPQVDNASQNLSTIWNFTKGRSQRRKRVKESMKLVWSLNKFNPYGTSVKDLTRAPMSS</sequence>
<dbReference type="Proteomes" id="UP000639772">
    <property type="component" value="Chromosome 1"/>
</dbReference>
<dbReference type="PANTHER" id="PTHR46196:SF4">
    <property type="entry name" value="TRANSCRIPTION FACTOR LHW"/>
    <property type="match status" value="1"/>
</dbReference>
<organism evidence="4 5">
    <name type="scientific">Vanilla planifolia</name>
    <name type="common">Vanilla</name>
    <dbReference type="NCBI Taxonomy" id="51239"/>
    <lineage>
        <taxon>Eukaryota</taxon>
        <taxon>Viridiplantae</taxon>
        <taxon>Streptophyta</taxon>
        <taxon>Embryophyta</taxon>
        <taxon>Tracheophyta</taxon>
        <taxon>Spermatophyta</taxon>
        <taxon>Magnoliopsida</taxon>
        <taxon>Liliopsida</taxon>
        <taxon>Asparagales</taxon>
        <taxon>Orchidaceae</taxon>
        <taxon>Vanilloideae</taxon>
        <taxon>Vanilleae</taxon>
        <taxon>Vanilla</taxon>
    </lineage>
</organism>
<keyword evidence="2" id="KW-0804">Transcription</keyword>
<proteinExistence type="predicted"/>
<evidence type="ECO:0000259" key="3">
    <source>
        <dbReference type="Pfam" id="PF14215"/>
    </source>
</evidence>
<dbReference type="InterPro" id="IPR043561">
    <property type="entry name" value="LHW-like"/>
</dbReference>
<keyword evidence="1" id="KW-0805">Transcription regulation</keyword>
<evidence type="ECO:0000313" key="5">
    <source>
        <dbReference type="Proteomes" id="UP000639772"/>
    </source>
</evidence>